<feature type="region of interest" description="Disordered" evidence="1">
    <location>
        <begin position="287"/>
        <end position="309"/>
    </location>
</feature>
<comment type="caution">
    <text evidence="2">The sequence shown here is derived from an EMBL/GenBank/DDBJ whole genome shotgun (WGS) entry which is preliminary data.</text>
</comment>
<keyword evidence="3" id="KW-1185">Reference proteome</keyword>
<reference evidence="3" key="1">
    <citation type="submission" date="2023-07" db="EMBL/GenBank/DDBJ databases">
        <title>Yangia mangrovi SAOS 153D genome.</title>
        <authorList>
            <person name="Verma A."/>
            <person name="Pal Y."/>
            <person name="Sundharam S."/>
            <person name="Bisht B."/>
            <person name="Srinivasan K."/>
        </authorList>
    </citation>
    <scope>NUCLEOTIDE SEQUENCE [LARGE SCALE GENOMIC DNA]</scope>
    <source>
        <strain evidence="3">SAOS 153D</strain>
    </source>
</reference>
<proteinExistence type="predicted"/>
<dbReference type="Proteomes" id="UP000217448">
    <property type="component" value="Unassembled WGS sequence"/>
</dbReference>
<evidence type="ECO:0000256" key="1">
    <source>
        <dbReference type="SAM" id="MobiDB-lite"/>
    </source>
</evidence>
<protein>
    <submittedName>
        <fullName evidence="2">GvpL/GvpF family gas vesicle protein</fullName>
    </submittedName>
</protein>
<organism evidence="2 3">
    <name type="scientific">Alloyangia mangrovi</name>
    <dbReference type="NCBI Taxonomy" id="1779329"/>
    <lineage>
        <taxon>Bacteria</taxon>
        <taxon>Pseudomonadati</taxon>
        <taxon>Pseudomonadota</taxon>
        <taxon>Alphaproteobacteria</taxon>
        <taxon>Rhodobacterales</taxon>
        <taxon>Roseobacteraceae</taxon>
        <taxon>Alloyangia</taxon>
    </lineage>
</organism>
<name>A0ABT2KT87_9RHOB</name>
<dbReference type="Pfam" id="PF06386">
    <property type="entry name" value="GvpL_GvpF"/>
    <property type="match status" value="1"/>
</dbReference>
<accession>A0ABT2KT87</accession>
<dbReference type="EMBL" id="NTHN02000087">
    <property type="protein sequence ID" value="MCT4373412.1"/>
    <property type="molecule type" value="Genomic_DNA"/>
</dbReference>
<evidence type="ECO:0000313" key="2">
    <source>
        <dbReference type="EMBL" id="MCT4373412.1"/>
    </source>
</evidence>
<evidence type="ECO:0000313" key="3">
    <source>
        <dbReference type="Proteomes" id="UP000217448"/>
    </source>
</evidence>
<gene>
    <name evidence="2" type="ORF">CLG85_025200</name>
</gene>
<dbReference type="RefSeq" id="WP_260350254.1">
    <property type="nucleotide sequence ID" value="NZ_NTHN02000087.1"/>
</dbReference>
<sequence length="309" mass="32625">MTAPLAILRPHAQMPLPAGLSGEPCGAFLLVHGVDLPVGRVTFGKTRSAVLQHAGHRQAQLESLLPLGPVLALQPGVRLTPADLAPAHAELAEWCDRLEGRVQFQLTVCWDMAAPRRCPTRLPLPPDKAAIRIQLEARLSQLVQDSIELPLGSDDMLMNRVLLLDITDEGRLDALLARIDALCPERLRLRLVGPSPAVSFALAALRRISGADVGSAAAALGLGLPSPPTGAALAALGPLVPERRRRALRQGCDPDHARLLSRVCALSLPPGPLEEVPILSVRREGCADPVGPRSLPAPGAAPRQSGTDG</sequence>
<dbReference type="InterPro" id="IPR009430">
    <property type="entry name" value="GvpL/GvpF"/>
</dbReference>